<feature type="transmembrane region" description="Helical" evidence="1">
    <location>
        <begin position="29"/>
        <end position="51"/>
    </location>
</feature>
<dbReference type="EMBL" id="VFOQ01000003">
    <property type="protein sequence ID" value="TQL56379.1"/>
    <property type="molecule type" value="Genomic_DNA"/>
</dbReference>
<dbReference type="Proteomes" id="UP000319514">
    <property type="component" value="Unassembled WGS sequence"/>
</dbReference>
<keyword evidence="1" id="KW-0472">Membrane</keyword>
<gene>
    <name evidence="2" type="ORF">FB474_3995</name>
</gene>
<name>A0A542Z7S4_9MICO</name>
<dbReference type="RefSeq" id="WP_141790586.1">
    <property type="nucleotide sequence ID" value="NZ_BAAAKX010000008.1"/>
</dbReference>
<organism evidence="2 3">
    <name type="scientific">Oryzihumus leptocrescens</name>
    <dbReference type="NCBI Taxonomy" id="297536"/>
    <lineage>
        <taxon>Bacteria</taxon>
        <taxon>Bacillati</taxon>
        <taxon>Actinomycetota</taxon>
        <taxon>Actinomycetes</taxon>
        <taxon>Micrococcales</taxon>
        <taxon>Intrasporangiaceae</taxon>
        <taxon>Oryzihumus</taxon>
    </lineage>
</organism>
<keyword evidence="3" id="KW-1185">Reference proteome</keyword>
<keyword evidence="1" id="KW-0812">Transmembrane</keyword>
<sequence>MAWLEVLGWVGSAILVWSLLQTRILRLRLLNLVGSVILIAYNGILGVWPMVGLNVTLAVINVVHLRRLLAGRHDEGTYTVLEVSPRDEYLRHFLRIHEGDIRHFNPDMVYDPDVPGRAAFLVLRGDETVGVVLVRDAGAGTAQVDLDYVTPRFRDFAPGEFVYRRSGLFRDHGFRRVLTPPGMVEPYFESIGFRREGEVYALDL</sequence>
<feature type="transmembrane region" description="Helical" evidence="1">
    <location>
        <begin position="6"/>
        <end position="22"/>
    </location>
</feature>
<evidence type="ECO:0000256" key="1">
    <source>
        <dbReference type="SAM" id="Phobius"/>
    </source>
</evidence>
<evidence type="ECO:0000313" key="2">
    <source>
        <dbReference type="EMBL" id="TQL56379.1"/>
    </source>
</evidence>
<proteinExistence type="predicted"/>
<evidence type="ECO:0000313" key="3">
    <source>
        <dbReference type="Proteomes" id="UP000319514"/>
    </source>
</evidence>
<dbReference type="OrthoDB" id="677174at2"/>
<keyword evidence="1" id="KW-1133">Transmembrane helix</keyword>
<accession>A0A542Z7S4</accession>
<protein>
    <submittedName>
        <fullName evidence="2">Inner membrane protein</fullName>
    </submittedName>
</protein>
<reference evidence="2 3" key="1">
    <citation type="submission" date="2019-06" db="EMBL/GenBank/DDBJ databases">
        <title>Sequencing the genomes of 1000 actinobacteria strains.</title>
        <authorList>
            <person name="Klenk H.-P."/>
        </authorList>
    </citation>
    <scope>NUCLEOTIDE SEQUENCE [LARGE SCALE GENOMIC DNA]</scope>
    <source>
        <strain evidence="2 3">DSM 18082</strain>
    </source>
</reference>
<dbReference type="AlphaFoldDB" id="A0A542Z7S4"/>
<comment type="caution">
    <text evidence="2">The sequence shown here is derived from an EMBL/GenBank/DDBJ whole genome shotgun (WGS) entry which is preliminary data.</text>
</comment>